<dbReference type="Proteomes" id="UP000190188">
    <property type="component" value="Unassembled WGS sequence"/>
</dbReference>
<evidence type="ECO:0000259" key="1">
    <source>
        <dbReference type="PROSITE" id="PS51186"/>
    </source>
</evidence>
<dbReference type="RefSeq" id="WP_078499151.1">
    <property type="nucleotide sequence ID" value="NZ_MSZX01000005.1"/>
</dbReference>
<dbReference type="InterPro" id="IPR016181">
    <property type="entry name" value="Acyl_CoA_acyltransferase"/>
</dbReference>
<keyword evidence="2" id="KW-0808">Transferase</keyword>
<name>A0A1T2XBZ4_9BACL</name>
<sequence>MLETNRCRIIELHETDYGDVRKLYTDELVRKFLGGTVMDDSIFRANFFDKFMQSNPDSMNWAIRNKQNDEFIGMIHLDRHHDGVHIEVSYQLLPVWWGKGYATEVLRRVITYAFEELKLSKVIAETQTANLASCRLLESVGMTLEQKTLRFDAEQSIFGIESFQFHG</sequence>
<keyword evidence="3" id="KW-1185">Reference proteome</keyword>
<organism evidence="2 3">
    <name type="scientific">Paenibacillus selenitireducens</name>
    <dbReference type="NCBI Taxonomy" id="1324314"/>
    <lineage>
        <taxon>Bacteria</taxon>
        <taxon>Bacillati</taxon>
        <taxon>Bacillota</taxon>
        <taxon>Bacilli</taxon>
        <taxon>Bacillales</taxon>
        <taxon>Paenibacillaceae</taxon>
        <taxon>Paenibacillus</taxon>
    </lineage>
</organism>
<proteinExistence type="predicted"/>
<accession>A0A1T2XBZ4</accession>
<evidence type="ECO:0000313" key="3">
    <source>
        <dbReference type="Proteomes" id="UP000190188"/>
    </source>
</evidence>
<comment type="caution">
    <text evidence="2">The sequence shown here is derived from an EMBL/GenBank/DDBJ whole genome shotgun (WGS) entry which is preliminary data.</text>
</comment>
<evidence type="ECO:0000313" key="2">
    <source>
        <dbReference type="EMBL" id="OPA77409.1"/>
    </source>
</evidence>
<dbReference type="Gene3D" id="3.40.630.30">
    <property type="match status" value="1"/>
</dbReference>
<feature type="domain" description="N-acetyltransferase" evidence="1">
    <location>
        <begin position="7"/>
        <end position="161"/>
    </location>
</feature>
<dbReference type="PANTHER" id="PTHR43792:SF1">
    <property type="entry name" value="N-ACETYLTRANSFERASE DOMAIN-CONTAINING PROTEIN"/>
    <property type="match status" value="1"/>
</dbReference>
<dbReference type="PROSITE" id="PS51186">
    <property type="entry name" value="GNAT"/>
    <property type="match status" value="1"/>
</dbReference>
<dbReference type="InterPro" id="IPR051531">
    <property type="entry name" value="N-acetyltransferase"/>
</dbReference>
<gene>
    <name evidence="2" type="ORF">BVG16_13185</name>
</gene>
<dbReference type="STRING" id="1324314.BVG16_13185"/>
<dbReference type="PANTHER" id="PTHR43792">
    <property type="entry name" value="GNAT FAMILY, PUTATIVE (AFU_ORTHOLOGUE AFUA_3G00765)-RELATED-RELATED"/>
    <property type="match status" value="1"/>
</dbReference>
<protein>
    <submittedName>
        <fullName evidence="2">GNAT family N-acetyltransferase</fullName>
    </submittedName>
</protein>
<dbReference type="AlphaFoldDB" id="A0A1T2XBZ4"/>
<dbReference type="Pfam" id="PF13302">
    <property type="entry name" value="Acetyltransf_3"/>
    <property type="match status" value="1"/>
</dbReference>
<reference evidence="2 3" key="1">
    <citation type="submission" date="2017-01" db="EMBL/GenBank/DDBJ databases">
        <title>Genome analysis of Paenibacillus selenitrireducens ES3-24.</title>
        <authorList>
            <person name="Xu D."/>
            <person name="Yao R."/>
            <person name="Zheng S."/>
        </authorList>
    </citation>
    <scope>NUCLEOTIDE SEQUENCE [LARGE SCALE GENOMIC DNA]</scope>
    <source>
        <strain evidence="2 3">ES3-24</strain>
    </source>
</reference>
<dbReference type="OrthoDB" id="9798081at2"/>
<dbReference type="InterPro" id="IPR000182">
    <property type="entry name" value="GNAT_dom"/>
</dbReference>
<dbReference type="SUPFAM" id="SSF55729">
    <property type="entry name" value="Acyl-CoA N-acyltransferases (Nat)"/>
    <property type="match status" value="1"/>
</dbReference>
<dbReference type="EMBL" id="MSZX01000005">
    <property type="protein sequence ID" value="OPA77409.1"/>
    <property type="molecule type" value="Genomic_DNA"/>
</dbReference>
<dbReference type="GO" id="GO:0016747">
    <property type="term" value="F:acyltransferase activity, transferring groups other than amino-acyl groups"/>
    <property type="evidence" value="ECO:0007669"/>
    <property type="project" value="InterPro"/>
</dbReference>